<evidence type="ECO:0000256" key="3">
    <source>
        <dbReference type="ARBA" id="ARBA00006958"/>
    </source>
</evidence>
<dbReference type="PANTHER" id="PTHR22930">
    <property type="match status" value="1"/>
</dbReference>
<comment type="subcellular location">
    <subcellularLocation>
        <location evidence="2">Nucleus</location>
    </subcellularLocation>
</comment>
<reference evidence="9" key="2">
    <citation type="journal article" date="2023" name="BMC Genomics">
        <title>Pest status, molecular evolution, and epigenetic factors derived from the genome assembly of Frankliniella fusca, a thysanopteran phytovirus vector.</title>
        <authorList>
            <person name="Catto M.A."/>
            <person name="Labadie P.E."/>
            <person name="Jacobson A.L."/>
            <person name="Kennedy G.G."/>
            <person name="Srinivasan R."/>
            <person name="Hunt B.G."/>
        </authorList>
    </citation>
    <scope>NUCLEOTIDE SEQUENCE</scope>
    <source>
        <strain evidence="9">PL_HMW_Pooled</strain>
    </source>
</reference>
<dbReference type="EMBL" id="JAHWGI010000309">
    <property type="protein sequence ID" value="KAK3913140.1"/>
    <property type="molecule type" value="Genomic_DNA"/>
</dbReference>
<comment type="similarity">
    <text evidence="3">Belongs to the HARBI1 family.</text>
</comment>
<dbReference type="Proteomes" id="UP001219518">
    <property type="component" value="Unassembled WGS sequence"/>
</dbReference>
<keyword evidence="5" id="KW-0479">Metal-binding</keyword>
<keyword evidence="10" id="KW-1185">Reference proteome</keyword>
<evidence type="ECO:0000259" key="8">
    <source>
        <dbReference type="Pfam" id="PF13359"/>
    </source>
</evidence>
<evidence type="ECO:0000313" key="10">
    <source>
        <dbReference type="Proteomes" id="UP001219518"/>
    </source>
</evidence>
<evidence type="ECO:0000256" key="4">
    <source>
        <dbReference type="ARBA" id="ARBA00022722"/>
    </source>
</evidence>
<evidence type="ECO:0000313" key="9">
    <source>
        <dbReference type="EMBL" id="KAK3913140.1"/>
    </source>
</evidence>
<dbReference type="AlphaFoldDB" id="A0AAE1H3W2"/>
<protein>
    <submittedName>
        <fullName evidence="9">Protein ANTAGONIST OF LIKE HETEROCHROMATIN PROTEIN 1</fullName>
    </submittedName>
</protein>
<dbReference type="PANTHER" id="PTHR22930:SF85">
    <property type="entry name" value="GH03217P-RELATED"/>
    <property type="match status" value="1"/>
</dbReference>
<accession>A0AAE1H3W2</accession>
<comment type="cofactor">
    <cofactor evidence="1">
        <name>a divalent metal cation</name>
        <dbReference type="ChEBI" id="CHEBI:60240"/>
    </cofactor>
</comment>
<gene>
    <name evidence="9" type="ORF">KUF71_022594</name>
</gene>
<dbReference type="InterPro" id="IPR045249">
    <property type="entry name" value="HARBI1-like"/>
</dbReference>
<evidence type="ECO:0000256" key="2">
    <source>
        <dbReference type="ARBA" id="ARBA00004123"/>
    </source>
</evidence>
<evidence type="ECO:0000256" key="6">
    <source>
        <dbReference type="ARBA" id="ARBA00022801"/>
    </source>
</evidence>
<proteinExistence type="inferred from homology"/>
<dbReference type="GO" id="GO:0016787">
    <property type="term" value="F:hydrolase activity"/>
    <property type="evidence" value="ECO:0007669"/>
    <property type="project" value="UniProtKB-KW"/>
</dbReference>
<keyword evidence="6" id="KW-0378">Hydrolase</keyword>
<evidence type="ECO:0000256" key="1">
    <source>
        <dbReference type="ARBA" id="ARBA00001968"/>
    </source>
</evidence>
<organism evidence="9 10">
    <name type="scientific">Frankliniella fusca</name>
    <dbReference type="NCBI Taxonomy" id="407009"/>
    <lineage>
        <taxon>Eukaryota</taxon>
        <taxon>Metazoa</taxon>
        <taxon>Ecdysozoa</taxon>
        <taxon>Arthropoda</taxon>
        <taxon>Hexapoda</taxon>
        <taxon>Insecta</taxon>
        <taxon>Pterygota</taxon>
        <taxon>Neoptera</taxon>
        <taxon>Paraneoptera</taxon>
        <taxon>Thysanoptera</taxon>
        <taxon>Terebrantia</taxon>
        <taxon>Thripoidea</taxon>
        <taxon>Thripidae</taxon>
        <taxon>Frankliniella</taxon>
    </lineage>
</organism>
<evidence type="ECO:0000256" key="5">
    <source>
        <dbReference type="ARBA" id="ARBA00022723"/>
    </source>
</evidence>
<sequence>MAEAFDDEFMFFFDDDDDAVMAVAEFILNDNDLVAGEKREETITVDIEGWRRLSNASFKQNFRMDRIVFEKLIVAVGLHMRNTNRIKRFRTNFELCLMMGLWPLFNPDTFRSSAHHFGKKRATIHYHYSYLIEVLTEMSHRYIKWPNALEREEMSSYFEQRFGYPGIVRAIDGTYVHITAPLVQSQRYVNRHHRYSILVQAVCDHRLPYRDVYNGEAGSIGDARNFEKSPLSSHLLLAPDRLSDGQHIVGDGAYTLTDKLMKPYSNDGRLTGRQLKHNLLLSACRSAIERSFCLIKGKDRRLKQLEMRNPYLVEDHIVSCFVIHKFIILEGEDAQGLPPLQLGNVPEAEYQRLKTEAMNTGSIKREYIANLLSPEDD</sequence>
<dbReference type="Pfam" id="PF13359">
    <property type="entry name" value="DDE_Tnp_4"/>
    <property type="match status" value="1"/>
</dbReference>
<reference evidence="9" key="1">
    <citation type="submission" date="2021-07" db="EMBL/GenBank/DDBJ databases">
        <authorList>
            <person name="Catto M.A."/>
            <person name="Jacobson A."/>
            <person name="Kennedy G."/>
            <person name="Labadie P."/>
            <person name="Hunt B.G."/>
            <person name="Srinivasan R."/>
        </authorList>
    </citation>
    <scope>NUCLEOTIDE SEQUENCE</scope>
    <source>
        <strain evidence="9">PL_HMW_Pooled</strain>
        <tissue evidence="9">Head</tissue>
    </source>
</reference>
<comment type="caution">
    <text evidence="9">The sequence shown here is derived from an EMBL/GenBank/DDBJ whole genome shotgun (WGS) entry which is preliminary data.</text>
</comment>
<dbReference type="GO" id="GO:0046872">
    <property type="term" value="F:metal ion binding"/>
    <property type="evidence" value="ECO:0007669"/>
    <property type="project" value="UniProtKB-KW"/>
</dbReference>
<evidence type="ECO:0000256" key="7">
    <source>
        <dbReference type="ARBA" id="ARBA00023242"/>
    </source>
</evidence>
<keyword evidence="7" id="KW-0539">Nucleus</keyword>
<feature type="domain" description="DDE Tnp4" evidence="8">
    <location>
        <begin position="171"/>
        <end position="324"/>
    </location>
</feature>
<dbReference type="InterPro" id="IPR027806">
    <property type="entry name" value="HARBI1_dom"/>
</dbReference>
<name>A0AAE1H3W2_9NEOP</name>
<dbReference type="GO" id="GO:0004518">
    <property type="term" value="F:nuclease activity"/>
    <property type="evidence" value="ECO:0007669"/>
    <property type="project" value="UniProtKB-KW"/>
</dbReference>
<keyword evidence="4" id="KW-0540">Nuclease</keyword>
<dbReference type="GO" id="GO:0005634">
    <property type="term" value="C:nucleus"/>
    <property type="evidence" value="ECO:0007669"/>
    <property type="project" value="UniProtKB-SubCell"/>
</dbReference>